<sequence>MVNQIMHLQGGNRQQSKSFSAVFSLLARLQLSSFIAAVRMEESKQELENQNEEEGGIRRRLRDRDLLRKRKAEAEEKETNQWVLGEESQKKRSRAESKSRTKKRGRPRKTEPAELLAAAQDGAAGTREDPAVVVVPEPAPVISDHISQYPEPFQVLEPQSPPAPEFESVQSSFYFKSAAAAAASVSVRDPDVVSAPSQDFIPPAAPPQVEILYTESQSRETHDQVLIQDLGPDDDDDEEEDTSSSQNTRADEGLNKTLLINMPEQNKMFSVPTLSSPPLPQEYLPGN</sequence>
<accession>A0A1A8Q5B6</accession>
<protein>
    <recommendedName>
        <fullName evidence="3">Hemogen</fullName>
    </recommendedName>
</protein>
<gene>
    <name evidence="2" type="primary">Nfu_g_1_007161</name>
</gene>
<dbReference type="AlphaFoldDB" id="A0A1A8Q5B6"/>
<feature type="compositionally biased region" description="Acidic residues" evidence="1">
    <location>
        <begin position="231"/>
        <end position="242"/>
    </location>
</feature>
<name>A0A1A8Q5B6_9TELE</name>
<organism evidence="2">
    <name type="scientific">Nothobranchius rachovii</name>
    <name type="common">bluefin notho</name>
    <dbReference type="NCBI Taxonomy" id="451742"/>
    <lineage>
        <taxon>Eukaryota</taxon>
        <taxon>Metazoa</taxon>
        <taxon>Chordata</taxon>
        <taxon>Craniata</taxon>
        <taxon>Vertebrata</taxon>
        <taxon>Euteleostomi</taxon>
        <taxon>Actinopterygii</taxon>
        <taxon>Neopterygii</taxon>
        <taxon>Teleostei</taxon>
        <taxon>Neoteleostei</taxon>
        <taxon>Acanthomorphata</taxon>
        <taxon>Ovalentaria</taxon>
        <taxon>Atherinomorphae</taxon>
        <taxon>Cyprinodontiformes</taxon>
        <taxon>Nothobranchiidae</taxon>
        <taxon>Nothobranchius</taxon>
    </lineage>
</organism>
<reference evidence="2" key="2">
    <citation type="submission" date="2016-06" db="EMBL/GenBank/DDBJ databases">
        <title>The genome of a short-lived fish provides insights into sex chromosome evolution and the genetic control of aging.</title>
        <authorList>
            <person name="Reichwald K."/>
            <person name="Felder M."/>
            <person name="Petzold A."/>
            <person name="Koch P."/>
            <person name="Groth M."/>
            <person name="Platzer M."/>
        </authorList>
    </citation>
    <scope>NUCLEOTIDE SEQUENCE</scope>
    <source>
        <tissue evidence="2">Brain</tissue>
    </source>
</reference>
<feature type="compositionally biased region" description="Basic and acidic residues" evidence="1">
    <location>
        <begin position="62"/>
        <end position="79"/>
    </location>
</feature>
<evidence type="ECO:0000256" key="1">
    <source>
        <dbReference type="SAM" id="MobiDB-lite"/>
    </source>
</evidence>
<feature type="region of interest" description="Disordered" evidence="1">
    <location>
        <begin position="42"/>
        <end position="114"/>
    </location>
</feature>
<feature type="region of interest" description="Disordered" evidence="1">
    <location>
        <begin position="185"/>
        <end position="287"/>
    </location>
</feature>
<feature type="compositionally biased region" description="Low complexity" evidence="1">
    <location>
        <begin position="185"/>
        <end position="197"/>
    </location>
</feature>
<reference evidence="2" key="1">
    <citation type="submission" date="2016-05" db="EMBL/GenBank/DDBJ databases">
        <authorList>
            <person name="Lavstsen T."/>
            <person name="Jespersen J.S."/>
        </authorList>
    </citation>
    <scope>NUCLEOTIDE SEQUENCE</scope>
    <source>
        <tissue evidence="2">Brain</tissue>
    </source>
</reference>
<feature type="compositionally biased region" description="Basic and acidic residues" evidence="1">
    <location>
        <begin position="87"/>
        <end position="99"/>
    </location>
</feature>
<evidence type="ECO:0000313" key="2">
    <source>
        <dbReference type="EMBL" id="SBR88995.1"/>
    </source>
</evidence>
<proteinExistence type="predicted"/>
<evidence type="ECO:0008006" key="3">
    <source>
        <dbReference type="Google" id="ProtNLM"/>
    </source>
</evidence>
<dbReference type="EMBL" id="HAEH01010153">
    <property type="protein sequence ID" value="SBR88995.1"/>
    <property type="molecule type" value="Transcribed_RNA"/>
</dbReference>
<feature type="compositionally biased region" description="Polar residues" evidence="1">
    <location>
        <begin position="263"/>
        <end position="274"/>
    </location>
</feature>